<proteinExistence type="predicted"/>
<keyword evidence="2" id="KW-1185">Reference proteome</keyword>
<sequence>MSTQPQYAVGIIVKLKSGGPEMTIQKANKDVMTHEFTGSYKCQWFAGKKLEDGIFPEDSLELVKPEAKGV</sequence>
<dbReference type="EMBL" id="STFG01000035">
    <property type="protein sequence ID" value="THT96071.1"/>
    <property type="molecule type" value="Genomic_DNA"/>
</dbReference>
<dbReference type="RefSeq" id="WP_136574932.1">
    <property type="nucleotide sequence ID" value="NZ_STFG01000035.1"/>
</dbReference>
<comment type="caution">
    <text evidence="1">The sequence shown here is derived from an EMBL/GenBank/DDBJ whole genome shotgun (WGS) entry which is preliminary data.</text>
</comment>
<reference evidence="1 2" key="1">
    <citation type="journal article" date="2015" name="Antonie Van Leeuwenhoek">
        <title>Lampropedia puyangensis sp. nov., isolated from symptomatic bark of Populus ? euramericana canker and emended description of Lampropedia hyalina (Ehrenberg 1832) Lee et al. 2004.</title>
        <authorList>
            <person name="Li Y."/>
            <person name="Wang T."/>
            <person name="Piao C.G."/>
            <person name="Wang L.F."/>
            <person name="Tian G.Z."/>
            <person name="Zhu T.H."/>
            <person name="Guo M.W."/>
        </authorList>
    </citation>
    <scope>NUCLEOTIDE SEQUENCE [LARGE SCALE GENOMIC DNA]</scope>
    <source>
        <strain evidence="1 2">2-bin</strain>
    </source>
</reference>
<dbReference type="InterPro" id="IPR019226">
    <property type="entry name" value="DUF2158"/>
</dbReference>
<accession>A0A4S8EUH6</accession>
<dbReference type="Pfam" id="PF09926">
    <property type="entry name" value="DUF2158"/>
    <property type="match status" value="1"/>
</dbReference>
<organism evidence="1 2">
    <name type="scientific">Lampropedia puyangensis</name>
    <dbReference type="NCBI Taxonomy" id="1330072"/>
    <lineage>
        <taxon>Bacteria</taxon>
        <taxon>Pseudomonadati</taxon>
        <taxon>Pseudomonadota</taxon>
        <taxon>Betaproteobacteria</taxon>
        <taxon>Burkholderiales</taxon>
        <taxon>Comamonadaceae</taxon>
        <taxon>Lampropedia</taxon>
    </lineage>
</organism>
<evidence type="ECO:0000313" key="1">
    <source>
        <dbReference type="EMBL" id="THT96071.1"/>
    </source>
</evidence>
<gene>
    <name evidence="1" type="ORF">E9531_16820</name>
</gene>
<evidence type="ECO:0000313" key="2">
    <source>
        <dbReference type="Proteomes" id="UP000308917"/>
    </source>
</evidence>
<dbReference type="OrthoDB" id="1264301at2"/>
<name>A0A4S8EUH6_9BURK</name>
<dbReference type="AlphaFoldDB" id="A0A4S8EUH6"/>
<dbReference type="Proteomes" id="UP000308917">
    <property type="component" value="Unassembled WGS sequence"/>
</dbReference>
<protein>
    <submittedName>
        <fullName evidence="1">DUF2158 domain-containing protein</fullName>
    </submittedName>
</protein>